<evidence type="ECO:0000313" key="4">
    <source>
        <dbReference type="Proteomes" id="UP000314980"/>
    </source>
</evidence>
<name>A0A4W6ER98_LATCA</name>
<dbReference type="InterPro" id="IPR013783">
    <property type="entry name" value="Ig-like_fold"/>
</dbReference>
<dbReference type="InterPro" id="IPR003597">
    <property type="entry name" value="Ig_C1-set"/>
</dbReference>
<dbReference type="InterPro" id="IPR050380">
    <property type="entry name" value="Immune_Resp_Modulators"/>
</dbReference>
<reference evidence="3" key="2">
    <citation type="submission" date="2025-08" db="UniProtKB">
        <authorList>
            <consortium name="Ensembl"/>
        </authorList>
    </citation>
    <scope>IDENTIFICATION</scope>
</reference>
<dbReference type="InterPro" id="IPR007110">
    <property type="entry name" value="Ig-like_dom"/>
</dbReference>
<dbReference type="Pfam" id="PF07654">
    <property type="entry name" value="C1-set"/>
    <property type="match status" value="3"/>
</dbReference>
<dbReference type="Ensembl" id="ENSLCAT00010041097.1">
    <property type="protein sequence ID" value="ENSLCAP00010040147.1"/>
    <property type="gene ID" value="ENSLCAG00010018758.1"/>
</dbReference>
<evidence type="ECO:0000259" key="2">
    <source>
        <dbReference type="PROSITE" id="PS50835"/>
    </source>
</evidence>
<reference evidence="3" key="3">
    <citation type="submission" date="2025-09" db="UniProtKB">
        <authorList>
            <consortium name="Ensembl"/>
        </authorList>
    </citation>
    <scope>IDENTIFICATION</scope>
</reference>
<feature type="domain" description="Ig-like" evidence="2">
    <location>
        <begin position="71"/>
        <end position="171"/>
    </location>
</feature>
<dbReference type="Proteomes" id="UP000314980">
    <property type="component" value="Unassembled WGS sequence"/>
</dbReference>
<organism evidence="3 4">
    <name type="scientific">Lates calcarifer</name>
    <name type="common">Barramundi</name>
    <name type="synonym">Holocentrus calcarifer</name>
    <dbReference type="NCBI Taxonomy" id="8187"/>
    <lineage>
        <taxon>Eukaryota</taxon>
        <taxon>Metazoa</taxon>
        <taxon>Chordata</taxon>
        <taxon>Craniata</taxon>
        <taxon>Vertebrata</taxon>
        <taxon>Euteleostomi</taxon>
        <taxon>Actinopterygii</taxon>
        <taxon>Neopterygii</taxon>
        <taxon>Teleostei</taxon>
        <taxon>Neoteleostei</taxon>
        <taxon>Acanthomorphata</taxon>
        <taxon>Carangaria</taxon>
        <taxon>Carangaria incertae sedis</taxon>
        <taxon>Centropomidae</taxon>
        <taxon>Lates</taxon>
    </lineage>
</organism>
<keyword evidence="4" id="KW-1185">Reference proteome</keyword>
<dbReference type="SUPFAM" id="SSF48726">
    <property type="entry name" value="Immunoglobulin"/>
    <property type="match status" value="4"/>
</dbReference>
<dbReference type="InterPro" id="IPR036179">
    <property type="entry name" value="Ig-like_dom_sf"/>
</dbReference>
<dbReference type="PANTHER" id="PTHR23411">
    <property type="entry name" value="TAPASIN"/>
    <property type="match status" value="1"/>
</dbReference>
<dbReference type="PROSITE" id="PS00290">
    <property type="entry name" value="IG_MHC"/>
    <property type="match status" value="1"/>
</dbReference>
<evidence type="ECO:0000313" key="3">
    <source>
        <dbReference type="Ensembl" id="ENSLCAP00010040147.1"/>
    </source>
</evidence>
<evidence type="ECO:0000256" key="1">
    <source>
        <dbReference type="ARBA" id="ARBA00023319"/>
    </source>
</evidence>
<dbReference type="GeneTree" id="ENSGT01060000248704"/>
<dbReference type="InParanoid" id="A0A4W6ER98"/>
<feature type="domain" description="Ig-like" evidence="2">
    <location>
        <begin position="265"/>
        <end position="382"/>
    </location>
</feature>
<dbReference type="Gene3D" id="2.60.40.10">
    <property type="entry name" value="Immunoglobulins"/>
    <property type="match status" value="4"/>
</dbReference>
<keyword evidence="1" id="KW-0393">Immunoglobulin domain</keyword>
<feature type="domain" description="Ig-like" evidence="2">
    <location>
        <begin position="1"/>
        <end position="67"/>
    </location>
</feature>
<reference evidence="4" key="1">
    <citation type="submission" date="2015-09" db="EMBL/GenBank/DDBJ databases">
        <authorList>
            <person name="Sai Rama Sridatta P."/>
        </authorList>
    </citation>
    <scope>NUCLEOTIDE SEQUENCE [LARGE SCALE GENOMIC DNA]</scope>
</reference>
<dbReference type="InterPro" id="IPR003006">
    <property type="entry name" value="Ig/MHC_CS"/>
</dbReference>
<dbReference type="PROSITE" id="PS50835">
    <property type="entry name" value="IG_LIKE"/>
    <property type="match status" value="4"/>
</dbReference>
<protein>
    <recommendedName>
        <fullName evidence="2">Ig-like domain-containing protein</fullName>
    </recommendedName>
</protein>
<dbReference type="AlphaFoldDB" id="A0A4W6ER98"/>
<dbReference type="SMART" id="SM00407">
    <property type="entry name" value="IGc1"/>
    <property type="match status" value="1"/>
</dbReference>
<feature type="domain" description="Ig-like" evidence="2">
    <location>
        <begin position="173"/>
        <end position="259"/>
    </location>
</feature>
<accession>A0A4W6ER98</accession>
<dbReference type="STRING" id="8187.ENSLCAP00010040147"/>
<sequence length="393" mass="43652">MTVGCLAHDFSPKHLIFQWTDASGTALTSVQHSSVSAQNNKYIGVSFIQISKSDWDSRKSYNCTVTHVGAPKILHVQKPIPAKVTLISVPSEDTQALVCTIEDSRSGTLEPFKWKKNDVALASYIESSMIKTGELNSAVSVLKVSNTDWDSKAVYTCEATYRGTIYTRKISKGAVTVTLEQPSPKIIFSNNQAKLDCVITGQDRTIVDETQITWEIDGEVTSGVLGQVKSSSTQYSKTSTVTLDYTKWQNVNKVRCSATREDMTPVIQDLTVHRGEGRQTKVTVHVLPDEDIDKGDSTEVTLVCLVSSPVQQDYYIAWTEQSERDSGIYADGINFFQDKNEKGFSVTSVYKTTKKNWNEKHIFYCHVRPAGSTESMTSRGVSKIKGNTYECDK</sequence>
<proteinExistence type="predicted"/>